<dbReference type="CDD" id="cd02440">
    <property type="entry name" value="AdoMet_MTases"/>
    <property type="match status" value="1"/>
</dbReference>
<dbReference type="InterPro" id="IPR029063">
    <property type="entry name" value="SAM-dependent_MTases_sf"/>
</dbReference>
<evidence type="ECO:0000313" key="6">
    <source>
        <dbReference type="Proteomes" id="UP000321261"/>
    </source>
</evidence>
<dbReference type="EMBL" id="VIWU01000001">
    <property type="protein sequence ID" value="TWF78993.1"/>
    <property type="molecule type" value="Genomic_DNA"/>
</dbReference>
<dbReference type="Proteomes" id="UP000321261">
    <property type="component" value="Unassembled WGS sequence"/>
</dbReference>
<dbReference type="PANTHER" id="PTHR13610:SF11">
    <property type="entry name" value="METHYLTRANSFERASE DOMAIN-CONTAINING PROTEIN"/>
    <property type="match status" value="1"/>
</dbReference>
<accession>A0A561SVV6</accession>
<dbReference type="InterPro" id="IPR041698">
    <property type="entry name" value="Methyltransf_25"/>
</dbReference>
<dbReference type="GO" id="GO:0016279">
    <property type="term" value="F:protein-lysine N-methyltransferase activity"/>
    <property type="evidence" value="ECO:0007669"/>
    <property type="project" value="InterPro"/>
</dbReference>
<dbReference type="Pfam" id="PF13649">
    <property type="entry name" value="Methyltransf_25"/>
    <property type="match status" value="1"/>
</dbReference>
<dbReference type="AlphaFoldDB" id="A0A561SVV6"/>
<dbReference type="Gene3D" id="3.40.50.150">
    <property type="entry name" value="Vaccinia Virus protein VP39"/>
    <property type="match status" value="1"/>
</dbReference>
<dbReference type="GO" id="GO:0032259">
    <property type="term" value="P:methylation"/>
    <property type="evidence" value="ECO:0007669"/>
    <property type="project" value="UniProtKB-KW"/>
</dbReference>
<protein>
    <submittedName>
        <fullName evidence="5">Histone methylation protein DOT1</fullName>
    </submittedName>
</protein>
<gene>
    <name evidence="5" type="ORF">FHX44_114919</name>
</gene>
<dbReference type="GO" id="GO:0003677">
    <property type="term" value="F:DNA binding"/>
    <property type="evidence" value="ECO:0007669"/>
    <property type="project" value="InterPro"/>
</dbReference>
<comment type="caution">
    <text evidence="5">The sequence shown here is derived from an EMBL/GenBank/DDBJ whole genome shotgun (WGS) entry which is preliminary data.</text>
</comment>
<keyword evidence="2" id="KW-0808">Transferase</keyword>
<sequence length="270" mass="30031">MRLARQRGSGAGKLGTVSGLRDVAALAVRSVFGFLIKPPYVKVRGWITALVFEQRYGVDTDGRIPLSDLGIDDEHRSDYLPSGWLSMRRVLPRSSVGSDDVFLDIGSGKGRIVLVAATYPFRRVIGVELSRELHEIAVANLAQNHRRLRCKNVTLVCADAVEYDIPAEVTVVFLYNPFRGPVFDRVIDNLVSSVDRNPRVVRLIYANPEEEAALLATGRARLVKASRGMRPTRAWSRSNAVRLYEISPRGQALPLRGQRLAAAGRRLRRC</sequence>
<dbReference type="PRINTS" id="PR00508">
    <property type="entry name" value="S21N4MTFRASE"/>
</dbReference>
<feature type="domain" description="Methyltransferase" evidence="4">
    <location>
        <begin position="103"/>
        <end position="178"/>
    </location>
</feature>
<evidence type="ECO:0000256" key="3">
    <source>
        <dbReference type="ARBA" id="ARBA00022691"/>
    </source>
</evidence>
<dbReference type="PANTHER" id="PTHR13610">
    <property type="entry name" value="METHYLTRANSFERASE DOMAIN-CONTAINING PROTEIN"/>
    <property type="match status" value="1"/>
</dbReference>
<proteinExistence type="predicted"/>
<organism evidence="5 6">
    <name type="scientific">Pseudonocardia hierapolitana</name>
    <dbReference type="NCBI Taxonomy" id="1128676"/>
    <lineage>
        <taxon>Bacteria</taxon>
        <taxon>Bacillati</taxon>
        <taxon>Actinomycetota</taxon>
        <taxon>Actinomycetes</taxon>
        <taxon>Pseudonocardiales</taxon>
        <taxon>Pseudonocardiaceae</taxon>
        <taxon>Pseudonocardia</taxon>
    </lineage>
</organism>
<reference evidence="5 6" key="1">
    <citation type="submission" date="2019-06" db="EMBL/GenBank/DDBJ databases">
        <title>Sequencing the genomes of 1000 actinobacteria strains.</title>
        <authorList>
            <person name="Klenk H.-P."/>
        </authorList>
    </citation>
    <scope>NUCLEOTIDE SEQUENCE [LARGE SCALE GENOMIC DNA]</scope>
    <source>
        <strain evidence="5 6">DSM 45671</strain>
    </source>
</reference>
<dbReference type="InterPro" id="IPR026170">
    <property type="entry name" value="FAM173A/B"/>
</dbReference>
<dbReference type="SUPFAM" id="SSF53335">
    <property type="entry name" value="S-adenosyl-L-methionine-dependent methyltransferases"/>
    <property type="match status" value="1"/>
</dbReference>
<evidence type="ECO:0000256" key="2">
    <source>
        <dbReference type="ARBA" id="ARBA00022679"/>
    </source>
</evidence>
<keyword evidence="3" id="KW-0949">S-adenosyl-L-methionine</keyword>
<evidence type="ECO:0000259" key="4">
    <source>
        <dbReference type="Pfam" id="PF13649"/>
    </source>
</evidence>
<evidence type="ECO:0000313" key="5">
    <source>
        <dbReference type="EMBL" id="TWF78993.1"/>
    </source>
</evidence>
<keyword evidence="6" id="KW-1185">Reference proteome</keyword>
<evidence type="ECO:0000256" key="1">
    <source>
        <dbReference type="ARBA" id="ARBA00022603"/>
    </source>
</evidence>
<name>A0A561SVV6_9PSEU</name>
<dbReference type="InterPro" id="IPR001091">
    <property type="entry name" value="RM_Methyltransferase"/>
</dbReference>
<keyword evidence="1" id="KW-0489">Methyltransferase</keyword>